<dbReference type="InterPro" id="IPR050158">
    <property type="entry name" value="Ubiquitin_ubiquitin-like"/>
</dbReference>
<dbReference type="OrthoDB" id="10066021at2759"/>
<sequence length="353" mass="40908">MTTIAAIPAVPSSFGYNDLVSQVQAIQYQMVQMENEINSRLENETKKQSQLKFRSITFRDPYGNQMVNEHMDHELINKITRKYKINYVPKYLQRWAQIGSIDHDVISPITDCELRSTVSQWISDRQFITYGEVTVWLKSYESFYFEKFVLKLVLMDTMEKVKIELSRHRQFSNAELKSCILNSGDELNEKVWDKMGKWEDAIMSGELYRDNYCIMVKIIQEKLEDGRTLGDYNIQKESTLHLVLRVRGGMYHFTSGRQDFQTLSYDGAKAIQNVFAFRSGMANSVYHLPLTELQESILQARAVLSTLYEATKDFCVPHGVTNLKTPSWQLNEMNVDDVIVSDGSEDDDMSNDQ</sequence>
<dbReference type="Proteomes" id="UP000663829">
    <property type="component" value="Unassembled WGS sequence"/>
</dbReference>
<dbReference type="PROSITE" id="PS50053">
    <property type="entry name" value="UBIQUITIN_2"/>
    <property type="match status" value="1"/>
</dbReference>
<organism evidence="2 4">
    <name type="scientific">Didymodactylos carnosus</name>
    <dbReference type="NCBI Taxonomy" id="1234261"/>
    <lineage>
        <taxon>Eukaryota</taxon>
        <taxon>Metazoa</taxon>
        <taxon>Spiralia</taxon>
        <taxon>Gnathifera</taxon>
        <taxon>Rotifera</taxon>
        <taxon>Eurotatoria</taxon>
        <taxon>Bdelloidea</taxon>
        <taxon>Philodinida</taxon>
        <taxon>Philodinidae</taxon>
        <taxon>Didymodactylos</taxon>
    </lineage>
</organism>
<dbReference type="Proteomes" id="UP000681722">
    <property type="component" value="Unassembled WGS sequence"/>
</dbReference>
<gene>
    <name evidence="2" type="ORF">GPM918_LOCUS35224</name>
    <name evidence="3" type="ORF">SRO942_LOCUS35938</name>
</gene>
<dbReference type="InterPro" id="IPR000626">
    <property type="entry name" value="Ubiquitin-like_dom"/>
</dbReference>
<dbReference type="Gene3D" id="3.10.20.90">
    <property type="entry name" value="Phosphatidylinositol 3-kinase Catalytic Subunit, Chain A, domain 1"/>
    <property type="match status" value="1"/>
</dbReference>
<reference evidence="2" key="1">
    <citation type="submission" date="2021-02" db="EMBL/GenBank/DDBJ databases">
        <authorList>
            <person name="Nowell W R."/>
        </authorList>
    </citation>
    <scope>NUCLEOTIDE SEQUENCE</scope>
</reference>
<dbReference type="InterPro" id="IPR029071">
    <property type="entry name" value="Ubiquitin-like_domsf"/>
</dbReference>
<dbReference type="EMBL" id="CAJNOQ010020197">
    <property type="protein sequence ID" value="CAF1464663.1"/>
    <property type="molecule type" value="Genomic_DNA"/>
</dbReference>
<dbReference type="SUPFAM" id="SSF54236">
    <property type="entry name" value="Ubiquitin-like"/>
    <property type="match status" value="1"/>
</dbReference>
<proteinExistence type="predicted"/>
<dbReference type="PANTHER" id="PTHR10666">
    <property type="entry name" value="UBIQUITIN"/>
    <property type="match status" value="1"/>
</dbReference>
<dbReference type="Pfam" id="PF00240">
    <property type="entry name" value="ubiquitin"/>
    <property type="match status" value="1"/>
</dbReference>
<evidence type="ECO:0000259" key="1">
    <source>
        <dbReference type="PROSITE" id="PS50053"/>
    </source>
</evidence>
<name>A0A815QKL9_9BILA</name>
<dbReference type="EMBL" id="CAJOBC010085659">
    <property type="protein sequence ID" value="CAF4334067.1"/>
    <property type="molecule type" value="Genomic_DNA"/>
</dbReference>
<comment type="caution">
    <text evidence="2">The sequence shown here is derived from an EMBL/GenBank/DDBJ whole genome shotgun (WGS) entry which is preliminary data.</text>
</comment>
<protein>
    <recommendedName>
        <fullName evidence="1">Ubiquitin-like domain-containing protein</fullName>
    </recommendedName>
</protein>
<feature type="domain" description="Ubiquitin-like" evidence="1">
    <location>
        <begin position="223"/>
        <end position="249"/>
    </location>
</feature>
<accession>A0A815QKL9</accession>
<evidence type="ECO:0000313" key="3">
    <source>
        <dbReference type="EMBL" id="CAF4334067.1"/>
    </source>
</evidence>
<evidence type="ECO:0000313" key="2">
    <source>
        <dbReference type="EMBL" id="CAF1464663.1"/>
    </source>
</evidence>
<dbReference type="AlphaFoldDB" id="A0A815QKL9"/>
<evidence type="ECO:0000313" key="4">
    <source>
        <dbReference type="Proteomes" id="UP000663829"/>
    </source>
</evidence>
<keyword evidence="4" id="KW-1185">Reference proteome</keyword>